<proteinExistence type="predicted"/>
<gene>
    <name evidence="1" type="ORF">EVAR_41194_1</name>
</gene>
<evidence type="ECO:0000313" key="2">
    <source>
        <dbReference type="Proteomes" id="UP000299102"/>
    </source>
</evidence>
<dbReference type="EMBL" id="BGZK01000622">
    <property type="protein sequence ID" value="GBP53357.1"/>
    <property type="molecule type" value="Genomic_DNA"/>
</dbReference>
<dbReference type="AlphaFoldDB" id="A0A4C1WTA2"/>
<accession>A0A4C1WTA2</accession>
<name>A0A4C1WTA2_EUMVA</name>
<protein>
    <submittedName>
        <fullName evidence="1">Uncharacterized protein</fullName>
    </submittedName>
</protein>
<comment type="caution">
    <text evidence="1">The sequence shown here is derived from an EMBL/GenBank/DDBJ whole genome shotgun (WGS) entry which is preliminary data.</text>
</comment>
<reference evidence="1 2" key="1">
    <citation type="journal article" date="2019" name="Commun. Biol.">
        <title>The bagworm genome reveals a unique fibroin gene that provides high tensile strength.</title>
        <authorList>
            <person name="Kono N."/>
            <person name="Nakamura H."/>
            <person name="Ohtoshi R."/>
            <person name="Tomita M."/>
            <person name="Numata K."/>
            <person name="Arakawa K."/>
        </authorList>
    </citation>
    <scope>NUCLEOTIDE SEQUENCE [LARGE SCALE GENOMIC DNA]</scope>
</reference>
<keyword evidence="2" id="KW-1185">Reference proteome</keyword>
<dbReference type="Proteomes" id="UP000299102">
    <property type="component" value="Unassembled WGS sequence"/>
</dbReference>
<sequence>MALTLSVTGRRHFADCVIPSWSARDLACAPLPDPVSDRWIERIFCLLLLKKLTYKLWALDPIQVRASRIEGDAVVSEKLYPLILRPDVASLYMLCGIFYGSEELFNVISAVDCVIVPFAENIISAISIAGVLLPPVAHWLVTPWDCGRSWTAMTIDFPMARLPVCSL</sequence>
<organism evidence="1 2">
    <name type="scientific">Eumeta variegata</name>
    <name type="common">Bagworm moth</name>
    <name type="synonym">Eumeta japonica</name>
    <dbReference type="NCBI Taxonomy" id="151549"/>
    <lineage>
        <taxon>Eukaryota</taxon>
        <taxon>Metazoa</taxon>
        <taxon>Ecdysozoa</taxon>
        <taxon>Arthropoda</taxon>
        <taxon>Hexapoda</taxon>
        <taxon>Insecta</taxon>
        <taxon>Pterygota</taxon>
        <taxon>Neoptera</taxon>
        <taxon>Endopterygota</taxon>
        <taxon>Lepidoptera</taxon>
        <taxon>Glossata</taxon>
        <taxon>Ditrysia</taxon>
        <taxon>Tineoidea</taxon>
        <taxon>Psychidae</taxon>
        <taxon>Oiketicinae</taxon>
        <taxon>Eumeta</taxon>
    </lineage>
</organism>
<evidence type="ECO:0000313" key="1">
    <source>
        <dbReference type="EMBL" id="GBP53357.1"/>
    </source>
</evidence>